<dbReference type="InterPro" id="IPR005471">
    <property type="entry name" value="Tscrpt_reg_IclR_N"/>
</dbReference>
<dbReference type="SMART" id="SM00346">
    <property type="entry name" value="HTH_ICLR"/>
    <property type="match status" value="1"/>
</dbReference>
<dbReference type="Gene3D" id="3.30.450.40">
    <property type="match status" value="1"/>
</dbReference>
<protein>
    <submittedName>
        <fullName evidence="6">IclR family transcriptional regulator</fullName>
    </submittedName>
</protein>
<dbReference type="RefSeq" id="WP_169385340.1">
    <property type="nucleotide sequence ID" value="NZ_JAAXLA010000103.1"/>
</dbReference>
<keyword evidence="3" id="KW-0804">Transcription</keyword>
<dbReference type="PROSITE" id="PS51077">
    <property type="entry name" value="HTH_ICLR"/>
    <property type="match status" value="1"/>
</dbReference>
<dbReference type="Proteomes" id="UP000820669">
    <property type="component" value="Unassembled WGS sequence"/>
</dbReference>
<evidence type="ECO:0000256" key="2">
    <source>
        <dbReference type="ARBA" id="ARBA00023125"/>
    </source>
</evidence>
<dbReference type="Pfam" id="PF09339">
    <property type="entry name" value="HTH_IclR"/>
    <property type="match status" value="1"/>
</dbReference>
<name>A0ABX1SJT8_9PSEU</name>
<dbReference type="SUPFAM" id="SSF55781">
    <property type="entry name" value="GAF domain-like"/>
    <property type="match status" value="1"/>
</dbReference>
<dbReference type="InterPro" id="IPR036388">
    <property type="entry name" value="WH-like_DNA-bd_sf"/>
</dbReference>
<dbReference type="Pfam" id="PF01614">
    <property type="entry name" value="IclR_C"/>
    <property type="match status" value="1"/>
</dbReference>
<evidence type="ECO:0000313" key="7">
    <source>
        <dbReference type="Proteomes" id="UP000820669"/>
    </source>
</evidence>
<evidence type="ECO:0000256" key="1">
    <source>
        <dbReference type="ARBA" id="ARBA00023015"/>
    </source>
</evidence>
<dbReference type="InterPro" id="IPR029016">
    <property type="entry name" value="GAF-like_dom_sf"/>
</dbReference>
<evidence type="ECO:0000313" key="6">
    <source>
        <dbReference type="EMBL" id="NMI01827.1"/>
    </source>
</evidence>
<dbReference type="InterPro" id="IPR014757">
    <property type="entry name" value="Tscrpt_reg_IclR_C"/>
</dbReference>
<keyword evidence="1" id="KW-0805">Transcription regulation</keyword>
<dbReference type="EMBL" id="JAAXLA010000103">
    <property type="protein sequence ID" value="NMI01827.1"/>
    <property type="molecule type" value="Genomic_DNA"/>
</dbReference>
<keyword evidence="7" id="KW-1185">Reference proteome</keyword>
<evidence type="ECO:0000259" key="4">
    <source>
        <dbReference type="PROSITE" id="PS51077"/>
    </source>
</evidence>
<proteinExistence type="predicted"/>
<comment type="caution">
    <text evidence="6">The sequence shown here is derived from an EMBL/GenBank/DDBJ whole genome shotgun (WGS) entry which is preliminary data.</text>
</comment>
<evidence type="ECO:0000259" key="5">
    <source>
        <dbReference type="PROSITE" id="PS51078"/>
    </source>
</evidence>
<dbReference type="PANTHER" id="PTHR30136:SF24">
    <property type="entry name" value="HTH-TYPE TRANSCRIPTIONAL REPRESSOR ALLR"/>
    <property type="match status" value="1"/>
</dbReference>
<evidence type="ECO:0000256" key="3">
    <source>
        <dbReference type="ARBA" id="ARBA00023163"/>
    </source>
</evidence>
<accession>A0ABX1SJT8</accession>
<gene>
    <name evidence="6" type="ORF">HF526_31705</name>
</gene>
<dbReference type="SUPFAM" id="SSF46785">
    <property type="entry name" value="Winged helix' DNA-binding domain"/>
    <property type="match status" value="1"/>
</dbReference>
<dbReference type="InterPro" id="IPR036390">
    <property type="entry name" value="WH_DNA-bd_sf"/>
</dbReference>
<dbReference type="Gene3D" id="1.10.10.10">
    <property type="entry name" value="Winged helix-like DNA-binding domain superfamily/Winged helix DNA-binding domain"/>
    <property type="match status" value="1"/>
</dbReference>
<feature type="domain" description="HTH iclR-type" evidence="4">
    <location>
        <begin position="5"/>
        <end position="67"/>
    </location>
</feature>
<feature type="domain" description="IclR-ED" evidence="5">
    <location>
        <begin position="68"/>
        <end position="252"/>
    </location>
</feature>
<dbReference type="InterPro" id="IPR050707">
    <property type="entry name" value="HTH_MetabolicPath_Reg"/>
</dbReference>
<keyword evidence="2" id="KW-0238">DNA-binding</keyword>
<reference evidence="6 7" key="1">
    <citation type="submission" date="2020-04" db="EMBL/GenBank/DDBJ databases">
        <authorList>
            <person name="Klaysubun C."/>
            <person name="Duangmal K."/>
            <person name="Lipun K."/>
        </authorList>
    </citation>
    <scope>NUCLEOTIDE SEQUENCE [LARGE SCALE GENOMIC DNA]</scope>
    <source>
        <strain evidence="6 7">K10HN5</strain>
    </source>
</reference>
<sequence>MPGSIQTIERAAAVLRLLASTGRPLALAEIAAALDLPRPTAHGIVRTLREVGFVDQDAPSAQYRLGEGLHQLHTEGWDRHDLRARSMNWADALAGSTGCAVHVGVSTGRAVSLVHHVFRPDGSPQRLRINEEQPLHATAPGKCLLAFAPVVTPTLRELDLQRYTGRTCTSSAALELHLASARRRGCATDVGEFETGIGGAAVPLRSAGGLTVGALGIGGPVEQLFGSGGEPRPRLVAELVAAAREISVTLGHT</sequence>
<dbReference type="PANTHER" id="PTHR30136">
    <property type="entry name" value="HELIX-TURN-HELIX TRANSCRIPTIONAL REGULATOR, ICLR FAMILY"/>
    <property type="match status" value="1"/>
</dbReference>
<organism evidence="6 7">
    <name type="scientific">Pseudonocardia acidicola</name>
    <dbReference type="NCBI Taxonomy" id="2724939"/>
    <lineage>
        <taxon>Bacteria</taxon>
        <taxon>Bacillati</taxon>
        <taxon>Actinomycetota</taxon>
        <taxon>Actinomycetes</taxon>
        <taxon>Pseudonocardiales</taxon>
        <taxon>Pseudonocardiaceae</taxon>
        <taxon>Pseudonocardia</taxon>
    </lineage>
</organism>
<dbReference type="PROSITE" id="PS51078">
    <property type="entry name" value="ICLR_ED"/>
    <property type="match status" value="1"/>
</dbReference>